<reference evidence="2" key="1">
    <citation type="submission" date="2020-11" db="EMBL/GenBank/DDBJ databases">
        <authorList>
            <person name="Whitehead M."/>
        </authorList>
    </citation>
    <scope>NUCLEOTIDE SEQUENCE</scope>
    <source>
        <strain evidence="2">EGII</strain>
    </source>
</reference>
<feature type="compositionally biased region" description="Basic and acidic residues" evidence="1">
    <location>
        <begin position="1"/>
        <end position="11"/>
    </location>
</feature>
<gene>
    <name evidence="2" type="ORF">CCAP1982_LOCUS13914</name>
</gene>
<name>A0A811V3P9_CERCA</name>
<organism evidence="2 3">
    <name type="scientific">Ceratitis capitata</name>
    <name type="common">Mediterranean fruit fly</name>
    <name type="synonym">Tephritis capitata</name>
    <dbReference type="NCBI Taxonomy" id="7213"/>
    <lineage>
        <taxon>Eukaryota</taxon>
        <taxon>Metazoa</taxon>
        <taxon>Ecdysozoa</taxon>
        <taxon>Arthropoda</taxon>
        <taxon>Hexapoda</taxon>
        <taxon>Insecta</taxon>
        <taxon>Pterygota</taxon>
        <taxon>Neoptera</taxon>
        <taxon>Endopterygota</taxon>
        <taxon>Diptera</taxon>
        <taxon>Brachycera</taxon>
        <taxon>Muscomorpha</taxon>
        <taxon>Tephritoidea</taxon>
        <taxon>Tephritidae</taxon>
        <taxon>Ceratitis</taxon>
        <taxon>Ceratitis</taxon>
    </lineage>
</organism>
<accession>A0A811V3P9</accession>
<evidence type="ECO:0000256" key="1">
    <source>
        <dbReference type="SAM" id="MobiDB-lite"/>
    </source>
</evidence>
<feature type="region of interest" description="Disordered" evidence="1">
    <location>
        <begin position="1"/>
        <end position="34"/>
    </location>
</feature>
<evidence type="ECO:0000313" key="3">
    <source>
        <dbReference type="Proteomes" id="UP000606786"/>
    </source>
</evidence>
<evidence type="ECO:0000313" key="2">
    <source>
        <dbReference type="EMBL" id="CAD7005554.1"/>
    </source>
</evidence>
<sequence>MVKCEEKKAVEAESLSQATRRIRNQRGTSGKAPAMSGQLACIKKQLPLHHIKSVLQIFATTNGNKTTALTTTTSSNHATEHCGAVACISKGAAATAATFVVPQQ</sequence>
<dbReference type="AlphaFoldDB" id="A0A811V3P9"/>
<proteinExistence type="predicted"/>
<dbReference type="Proteomes" id="UP000606786">
    <property type="component" value="Unassembled WGS sequence"/>
</dbReference>
<dbReference type="EMBL" id="CAJHJT010000034">
    <property type="protein sequence ID" value="CAD7005554.1"/>
    <property type="molecule type" value="Genomic_DNA"/>
</dbReference>
<protein>
    <submittedName>
        <fullName evidence="2">(Mediterranean fruit fly) hypothetical protein</fullName>
    </submittedName>
</protein>
<comment type="caution">
    <text evidence="2">The sequence shown here is derived from an EMBL/GenBank/DDBJ whole genome shotgun (WGS) entry which is preliminary data.</text>
</comment>
<keyword evidence="3" id="KW-1185">Reference proteome</keyword>